<dbReference type="InterPro" id="IPR023026">
    <property type="entry name" value="Trp_synth_beta/beta-like"/>
</dbReference>
<dbReference type="EMBL" id="HBNS01033769">
    <property type="protein sequence ID" value="CAE4629131.1"/>
    <property type="molecule type" value="Transcribed_RNA"/>
</dbReference>
<sequence>MHQTVIGIEAIQQLEKAGEYPDVVVGCTGGGSNFAGIAFPFMGQKLRGEASKKNLRFVATEPAACPSLTKGVYAYDFGDTAMMTPLIKSHTLGASFIPPKVHSGGLRYHAMAPLISHLKELGYLDARAVRQTAAFDAGASFFRSEGILPAPEATHAIEGALHEALDAKTKGDNRVILFNMCGHGHFDMAAWEKYTAGEMEDFEFPDHLMEEALKTVPGLNGVDWPMPDAK</sequence>
<keyword evidence="7" id="KW-0057">Aromatic amino acid biosynthesis</keyword>
<dbReference type="GO" id="GO:0005737">
    <property type="term" value="C:cytoplasm"/>
    <property type="evidence" value="ECO:0007669"/>
    <property type="project" value="TreeGrafter"/>
</dbReference>
<protein>
    <recommendedName>
        <fullName evidence="3">tryptophan synthase</fullName>
        <ecNumber evidence="3">4.2.1.20</ecNumber>
    </recommendedName>
</protein>
<evidence type="ECO:0000256" key="7">
    <source>
        <dbReference type="ARBA" id="ARBA00023141"/>
    </source>
</evidence>
<dbReference type="AlphaFoldDB" id="A0A7S4VZB6"/>
<keyword evidence="8" id="KW-0456">Lyase</keyword>
<dbReference type="GO" id="GO:0004834">
    <property type="term" value="F:tryptophan synthase activity"/>
    <property type="evidence" value="ECO:0007669"/>
    <property type="project" value="UniProtKB-EC"/>
</dbReference>
<dbReference type="EC" id="4.2.1.20" evidence="3"/>
<reference evidence="11" key="1">
    <citation type="submission" date="2021-01" db="EMBL/GenBank/DDBJ databases">
        <authorList>
            <person name="Corre E."/>
            <person name="Pelletier E."/>
            <person name="Niang G."/>
            <person name="Scheremetjew M."/>
            <person name="Finn R."/>
            <person name="Kale V."/>
            <person name="Holt S."/>
            <person name="Cochrane G."/>
            <person name="Meng A."/>
            <person name="Brown T."/>
            <person name="Cohen L."/>
        </authorList>
    </citation>
    <scope>NUCLEOTIDE SEQUENCE</scope>
    <source>
        <strain evidence="11">GSO104</strain>
    </source>
</reference>
<accession>A0A7S4VZB6</accession>
<gene>
    <name evidence="11" type="ORF">DBRI00130_LOCUS26425</name>
</gene>
<comment type="cofactor">
    <cofactor evidence="1">
        <name>pyridoxal 5'-phosphate</name>
        <dbReference type="ChEBI" id="CHEBI:597326"/>
    </cofactor>
</comment>
<dbReference type="GO" id="GO:0052684">
    <property type="term" value="F:L-serine hydro-lyase (adding indole, L-tryptophan-forming) activity"/>
    <property type="evidence" value="ECO:0007669"/>
    <property type="project" value="TreeGrafter"/>
</dbReference>
<keyword evidence="5" id="KW-0822">Tryptophan biosynthesis</keyword>
<dbReference type="InterPro" id="IPR001926">
    <property type="entry name" value="TrpB-like_PALP"/>
</dbReference>
<feature type="domain" description="Tryptophan synthase beta chain-like PALP" evidence="10">
    <location>
        <begin position="4"/>
        <end position="179"/>
    </location>
</feature>
<dbReference type="InterPro" id="IPR036052">
    <property type="entry name" value="TrpB-like_PALP_sf"/>
</dbReference>
<evidence type="ECO:0000256" key="1">
    <source>
        <dbReference type="ARBA" id="ARBA00001933"/>
    </source>
</evidence>
<evidence type="ECO:0000256" key="6">
    <source>
        <dbReference type="ARBA" id="ARBA00022898"/>
    </source>
</evidence>
<dbReference type="PANTHER" id="PTHR48077:SF6">
    <property type="entry name" value="TRYPTOPHAN SYNTHASE"/>
    <property type="match status" value="1"/>
</dbReference>
<keyword evidence="4" id="KW-0028">Amino-acid biosynthesis</keyword>
<evidence type="ECO:0000256" key="4">
    <source>
        <dbReference type="ARBA" id="ARBA00022605"/>
    </source>
</evidence>
<dbReference type="Pfam" id="PF00291">
    <property type="entry name" value="PALP"/>
    <property type="match status" value="1"/>
</dbReference>
<organism evidence="11">
    <name type="scientific">Ditylum brightwellii</name>
    <dbReference type="NCBI Taxonomy" id="49249"/>
    <lineage>
        <taxon>Eukaryota</taxon>
        <taxon>Sar</taxon>
        <taxon>Stramenopiles</taxon>
        <taxon>Ochrophyta</taxon>
        <taxon>Bacillariophyta</taxon>
        <taxon>Mediophyceae</taxon>
        <taxon>Lithodesmiophycidae</taxon>
        <taxon>Lithodesmiales</taxon>
        <taxon>Lithodesmiaceae</taxon>
        <taxon>Ditylum</taxon>
    </lineage>
</organism>
<comment type="pathway">
    <text evidence="2">Amino-acid biosynthesis; L-tryptophan biosynthesis; L-tryptophan from chorismate: step 5/5.</text>
</comment>
<evidence type="ECO:0000256" key="8">
    <source>
        <dbReference type="ARBA" id="ARBA00023239"/>
    </source>
</evidence>
<proteinExistence type="predicted"/>
<evidence type="ECO:0000256" key="5">
    <source>
        <dbReference type="ARBA" id="ARBA00022822"/>
    </source>
</evidence>
<evidence type="ECO:0000259" key="10">
    <source>
        <dbReference type="Pfam" id="PF00291"/>
    </source>
</evidence>
<name>A0A7S4VZB6_9STRA</name>
<comment type="catalytic activity">
    <reaction evidence="9">
        <text>(1S,2R)-1-C-(indol-3-yl)glycerol 3-phosphate + L-serine = D-glyceraldehyde 3-phosphate + L-tryptophan + H2O</text>
        <dbReference type="Rhea" id="RHEA:10532"/>
        <dbReference type="ChEBI" id="CHEBI:15377"/>
        <dbReference type="ChEBI" id="CHEBI:33384"/>
        <dbReference type="ChEBI" id="CHEBI:57912"/>
        <dbReference type="ChEBI" id="CHEBI:58866"/>
        <dbReference type="ChEBI" id="CHEBI:59776"/>
        <dbReference type="EC" id="4.2.1.20"/>
    </reaction>
</comment>
<dbReference type="PANTHER" id="PTHR48077">
    <property type="entry name" value="TRYPTOPHAN SYNTHASE-RELATED"/>
    <property type="match status" value="1"/>
</dbReference>
<dbReference type="Gene3D" id="3.40.50.1100">
    <property type="match status" value="1"/>
</dbReference>
<evidence type="ECO:0000256" key="3">
    <source>
        <dbReference type="ARBA" id="ARBA00012043"/>
    </source>
</evidence>
<evidence type="ECO:0000256" key="9">
    <source>
        <dbReference type="ARBA" id="ARBA00049047"/>
    </source>
</evidence>
<evidence type="ECO:0000256" key="2">
    <source>
        <dbReference type="ARBA" id="ARBA00004733"/>
    </source>
</evidence>
<keyword evidence="6" id="KW-0663">Pyridoxal phosphate</keyword>
<evidence type="ECO:0000313" key="11">
    <source>
        <dbReference type="EMBL" id="CAE4629131.1"/>
    </source>
</evidence>
<dbReference type="SUPFAM" id="SSF53686">
    <property type="entry name" value="Tryptophan synthase beta subunit-like PLP-dependent enzymes"/>
    <property type="match status" value="1"/>
</dbReference>